<evidence type="ECO:0000313" key="6">
    <source>
        <dbReference type="EMBL" id="CAB4762862.1"/>
    </source>
</evidence>
<name>A0A6J6UT03_9ZZZZ</name>
<organism evidence="6">
    <name type="scientific">freshwater metagenome</name>
    <dbReference type="NCBI Taxonomy" id="449393"/>
    <lineage>
        <taxon>unclassified sequences</taxon>
        <taxon>metagenomes</taxon>
        <taxon>ecological metagenomes</taxon>
    </lineage>
</organism>
<evidence type="ECO:0000256" key="3">
    <source>
        <dbReference type="ARBA" id="ARBA00022989"/>
    </source>
</evidence>
<dbReference type="InterPro" id="IPR032808">
    <property type="entry name" value="DoxX"/>
</dbReference>
<keyword evidence="3 5" id="KW-1133">Transmembrane helix</keyword>
<gene>
    <name evidence="6" type="ORF">UFOPK2852_00900</name>
</gene>
<reference evidence="6" key="1">
    <citation type="submission" date="2020-05" db="EMBL/GenBank/DDBJ databases">
        <authorList>
            <person name="Chiriac C."/>
            <person name="Salcher M."/>
            <person name="Ghai R."/>
            <person name="Kavagutti S V."/>
        </authorList>
    </citation>
    <scope>NUCLEOTIDE SEQUENCE</scope>
</reference>
<protein>
    <submittedName>
        <fullName evidence="6">Unannotated protein</fullName>
    </submittedName>
</protein>
<evidence type="ECO:0000256" key="4">
    <source>
        <dbReference type="ARBA" id="ARBA00023136"/>
    </source>
</evidence>
<accession>A0A6J6UT03</accession>
<feature type="transmembrane region" description="Helical" evidence="5">
    <location>
        <begin position="42"/>
        <end position="61"/>
    </location>
</feature>
<dbReference type="EMBL" id="CAEZZJ010000120">
    <property type="protein sequence ID" value="CAB4762862.1"/>
    <property type="molecule type" value="Genomic_DNA"/>
</dbReference>
<dbReference type="Pfam" id="PF13564">
    <property type="entry name" value="DoxX_2"/>
    <property type="match status" value="1"/>
</dbReference>
<dbReference type="AlphaFoldDB" id="A0A6J6UT03"/>
<feature type="transmembrane region" description="Helical" evidence="5">
    <location>
        <begin position="94"/>
        <end position="113"/>
    </location>
</feature>
<proteinExistence type="predicted"/>
<sequence>MHLAHDILLGLLALVFLASGAMKLSGSEKGLAGTRDVNIGDRVARLIGLVEAVCAIGLIYAIRYPEELIGWLANLILWIAMGVAIYSHSKANKMKSATPAIVLLILLSAVLVIV</sequence>
<evidence type="ECO:0000256" key="5">
    <source>
        <dbReference type="SAM" id="Phobius"/>
    </source>
</evidence>
<keyword evidence="4 5" id="KW-0472">Membrane</keyword>
<keyword evidence="2 5" id="KW-0812">Transmembrane</keyword>
<evidence type="ECO:0000256" key="2">
    <source>
        <dbReference type="ARBA" id="ARBA00022692"/>
    </source>
</evidence>
<comment type="subcellular location">
    <subcellularLocation>
        <location evidence="1">Membrane</location>
        <topology evidence="1">Multi-pass membrane protein</topology>
    </subcellularLocation>
</comment>
<dbReference type="GO" id="GO:0016020">
    <property type="term" value="C:membrane"/>
    <property type="evidence" value="ECO:0007669"/>
    <property type="project" value="UniProtKB-SubCell"/>
</dbReference>
<evidence type="ECO:0000256" key="1">
    <source>
        <dbReference type="ARBA" id="ARBA00004141"/>
    </source>
</evidence>
<feature type="transmembrane region" description="Helical" evidence="5">
    <location>
        <begin position="68"/>
        <end position="88"/>
    </location>
</feature>